<dbReference type="Proteomes" id="UP001202328">
    <property type="component" value="Unassembled WGS sequence"/>
</dbReference>
<feature type="domain" description="KIB1-4 beta-propeller" evidence="1">
    <location>
        <begin position="10"/>
        <end position="167"/>
    </location>
</feature>
<reference evidence="2" key="1">
    <citation type="submission" date="2022-04" db="EMBL/GenBank/DDBJ databases">
        <title>A functionally conserved STORR gene fusion in Papaver species that diverged 16.8 million years ago.</title>
        <authorList>
            <person name="Catania T."/>
        </authorList>
    </citation>
    <scope>NUCLEOTIDE SEQUENCE</scope>
    <source>
        <strain evidence="2">S-188037</strain>
    </source>
</reference>
<gene>
    <name evidence="2" type="ORF">MKW98_024106</name>
</gene>
<protein>
    <recommendedName>
        <fullName evidence="1">KIB1-4 beta-propeller domain-containing protein</fullName>
    </recommendedName>
</protein>
<comment type="caution">
    <text evidence="2">The sequence shown here is derived from an EMBL/GenBank/DDBJ whole genome shotgun (WGS) entry which is preliminary data.</text>
</comment>
<sequence length="200" mass="23326">MQGRACYHKPSHQGWLIVIGNIEDKAEYSVANSNLDDCFLWNPVSFETIRLPDIDRQSFSTKSKQYFLFDLVLSSPPPSTSVSDPDNLDCVVYLLFKRVNYRENSEDMHVLAFCRPGDKQWRTKVLFVTAPHDYYFRLSIESLLCFRGELYAFCVANFENNWVIKIDIQKLWQHVVDNKQTQYIRLINNAHADFTWIGGG</sequence>
<evidence type="ECO:0000313" key="3">
    <source>
        <dbReference type="Proteomes" id="UP001202328"/>
    </source>
</evidence>
<dbReference type="AlphaFoldDB" id="A0AAD4XLA9"/>
<proteinExistence type="predicted"/>
<name>A0AAD4XLA9_9MAGN</name>
<dbReference type="Pfam" id="PF03478">
    <property type="entry name" value="Beta-prop_KIB1-4"/>
    <property type="match status" value="1"/>
</dbReference>
<organism evidence="2 3">
    <name type="scientific">Papaver atlanticum</name>
    <dbReference type="NCBI Taxonomy" id="357466"/>
    <lineage>
        <taxon>Eukaryota</taxon>
        <taxon>Viridiplantae</taxon>
        <taxon>Streptophyta</taxon>
        <taxon>Embryophyta</taxon>
        <taxon>Tracheophyta</taxon>
        <taxon>Spermatophyta</taxon>
        <taxon>Magnoliopsida</taxon>
        <taxon>Ranunculales</taxon>
        <taxon>Papaveraceae</taxon>
        <taxon>Papaveroideae</taxon>
        <taxon>Papaver</taxon>
    </lineage>
</organism>
<evidence type="ECO:0000313" key="2">
    <source>
        <dbReference type="EMBL" id="KAI3928505.1"/>
    </source>
</evidence>
<accession>A0AAD4XLA9</accession>
<dbReference type="EMBL" id="JAJJMB010007708">
    <property type="protein sequence ID" value="KAI3928505.1"/>
    <property type="molecule type" value="Genomic_DNA"/>
</dbReference>
<keyword evidence="3" id="KW-1185">Reference proteome</keyword>
<evidence type="ECO:0000259" key="1">
    <source>
        <dbReference type="Pfam" id="PF03478"/>
    </source>
</evidence>
<dbReference type="InterPro" id="IPR005174">
    <property type="entry name" value="KIB1-4_b-propeller"/>
</dbReference>